<feature type="domain" description="HTH merR-type" evidence="3">
    <location>
        <begin position="26"/>
        <end position="91"/>
    </location>
</feature>
<gene>
    <name evidence="4" type="ordered locus">Mpe_A2682</name>
</gene>
<dbReference type="HOGENOM" id="CLU_060077_5_2_4"/>
<dbReference type="AlphaFoldDB" id="A2SJ97"/>
<dbReference type="eggNOG" id="COG0789">
    <property type="taxonomic scope" value="Bacteria"/>
</dbReference>
<dbReference type="PRINTS" id="PR00040">
    <property type="entry name" value="HTHMERR"/>
</dbReference>
<evidence type="ECO:0000256" key="2">
    <source>
        <dbReference type="SAM" id="MobiDB-lite"/>
    </source>
</evidence>
<dbReference type="EMBL" id="CP000555">
    <property type="protein sequence ID" value="ABM95636.1"/>
    <property type="molecule type" value="Genomic_DNA"/>
</dbReference>
<dbReference type="PANTHER" id="PTHR30204:SF97">
    <property type="entry name" value="MERR FAMILY REGULATORY PROTEIN"/>
    <property type="match status" value="1"/>
</dbReference>
<dbReference type="InterPro" id="IPR047057">
    <property type="entry name" value="MerR_fam"/>
</dbReference>
<dbReference type="PROSITE" id="PS50937">
    <property type="entry name" value="HTH_MERR_2"/>
    <property type="match status" value="1"/>
</dbReference>
<feature type="region of interest" description="Disordered" evidence="2">
    <location>
        <begin position="151"/>
        <end position="172"/>
    </location>
</feature>
<name>A2SJ97_METPP</name>
<sequence length="172" mass="18348">MIDSGVLRVHYRSSSQLQVKGSAVDISEVARRAGVPASTLRYYEQRGLIASLGPQGARRRFADSVLDQLALIALGQAAGLSLDEVRSMLSPQGAPNIDRQLLAAKADEIDATVRQLRAMSRGLRHAAACRAPSHAQCPTFRKLLKAAASGALDRQRRDRGLRPAGKGVASAP</sequence>
<dbReference type="Pfam" id="PF13411">
    <property type="entry name" value="MerR_1"/>
    <property type="match status" value="1"/>
</dbReference>
<dbReference type="InterPro" id="IPR009061">
    <property type="entry name" value="DNA-bd_dom_put_sf"/>
</dbReference>
<reference evidence="4 5" key="1">
    <citation type="journal article" date="2007" name="J. Bacteriol.">
        <title>Whole-genome analysis of the methyl tert-butyl ether-degrading beta-proteobacterium Methylibium petroleiphilum PM1.</title>
        <authorList>
            <person name="Kane S.R."/>
            <person name="Chakicherla A.Y."/>
            <person name="Chain P.S.G."/>
            <person name="Schmidt R."/>
            <person name="Shin M.W."/>
            <person name="Legler T.C."/>
            <person name="Scow K.M."/>
            <person name="Larimer F.W."/>
            <person name="Lucas S.M."/>
            <person name="Richardson P.M."/>
            <person name="Hristova K.R."/>
        </authorList>
    </citation>
    <scope>NUCLEOTIDE SEQUENCE [LARGE SCALE GENOMIC DNA]</scope>
    <source>
        <strain evidence="5">ATCC BAA-1232 / LMG 22953 / PM1</strain>
    </source>
</reference>
<dbReference type="PANTHER" id="PTHR30204">
    <property type="entry name" value="REDOX-CYCLING DRUG-SENSING TRANSCRIPTIONAL ACTIVATOR SOXR"/>
    <property type="match status" value="1"/>
</dbReference>
<proteinExistence type="predicted"/>
<dbReference type="CDD" id="cd04781">
    <property type="entry name" value="HTH_MerR-like_sg6"/>
    <property type="match status" value="1"/>
</dbReference>
<dbReference type="Proteomes" id="UP000000366">
    <property type="component" value="Chromosome"/>
</dbReference>
<dbReference type="GO" id="GO:0003700">
    <property type="term" value="F:DNA-binding transcription factor activity"/>
    <property type="evidence" value="ECO:0007669"/>
    <property type="project" value="InterPro"/>
</dbReference>
<protein>
    <submittedName>
        <fullName evidence="4">Putative regulatory protein</fullName>
    </submittedName>
</protein>
<dbReference type="Gene3D" id="1.10.1660.10">
    <property type="match status" value="1"/>
</dbReference>
<dbReference type="STRING" id="420662.Mpe_A2682"/>
<dbReference type="GO" id="GO:0003677">
    <property type="term" value="F:DNA binding"/>
    <property type="evidence" value="ECO:0007669"/>
    <property type="project" value="UniProtKB-KW"/>
</dbReference>
<keyword evidence="1" id="KW-0238">DNA-binding</keyword>
<evidence type="ECO:0000313" key="5">
    <source>
        <dbReference type="Proteomes" id="UP000000366"/>
    </source>
</evidence>
<dbReference type="KEGG" id="mpt:Mpe_A2682"/>
<accession>A2SJ97</accession>
<dbReference type="SMART" id="SM00422">
    <property type="entry name" value="HTH_MERR"/>
    <property type="match status" value="1"/>
</dbReference>
<organism evidence="4 5">
    <name type="scientific">Methylibium petroleiphilum (strain ATCC BAA-1232 / LMG 22953 / PM1)</name>
    <dbReference type="NCBI Taxonomy" id="420662"/>
    <lineage>
        <taxon>Bacteria</taxon>
        <taxon>Pseudomonadati</taxon>
        <taxon>Pseudomonadota</taxon>
        <taxon>Betaproteobacteria</taxon>
        <taxon>Burkholderiales</taxon>
        <taxon>Sphaerotilaceae</taxon>
        <taxon>Methylibium</taxon>
    </lineage>
</organism>
<evidence type="ECO:0000256" key="1">
    <source>
        <dbReference type="ARBA" id="ARBA00023125"/>
    </source>
</evidence>
<keyword evidence="5" id="KW-1185">Reference proteome</keyword>
<evidence type="ECO:0000259" key="3">
    <source>
        <dbReference type="PROSITE" id="PS50937"/>
    </source>
</evidence>
<dbReference type="InterPro" id="IPR000551">
    <property type="entry name" value="MerR-type_HTH_dom"/>
</dbReference>
<dbReference type="SUPFAM" id="SSF46955">
    <property type="entry name" value="Putative DNA-binding domain"/>
    <property type="match status" value="1"/>
</dbReference>
<evidence type="ECO:0000313" key="4">
    <source>
        <dbReference type="EMBL" id="ABM95636.1"/>
    </source>
</evidence>